<dbReference type="eggNOG" id="arCOG14283">
    <property type="taxonomic scope" value="Archaea"/>
</dbReference>
<dbReference type="AlphaFoldDB" id="L9YYN3"/>
<keyword evidence="1" id="KW-1133">Transmembrane helix</keyword>
<feature type="transmembrane region" description="Helical" evidence="1">
    <location>
        <begin position="21"/>
        <end position="42"/>
    </location>
</feature>
<proteinExistence type="predicted"/>
<evidence type="ECO:0000313" key="2">
    <source>
        <dbReference type="EMBL" id="ELY78582.1"/>
    </source>
</evidence>
<reference evidence="2 3" key="1">
    <citation type="journal article" date="2014" name="PLoS Genet.">
        <title>Phylogenetically driven sequencing of extremely halophilic archaea reveals strategies for static and dynamic osmo-response.</title>
        <authorList>
            <person name="Becker E.A."/>
            <person name="Seitzer P.M."/>
            <person name="Tritt A."/>
            <person name="Larsen D."/>
            <person name="Krusor M."/>
            <person name="Yao A.I."/>
            <person name="Wu D."/>
            <person name="Madern D."/>
            <person name="Eisen J.A."/>
            <person name="Darling A.E."/>
            <person name="Facciotti M.T."/>
        </authorList>
    </citation>
    <scope>NUCLEOTIDE SEQUENCE [LARGE SCALE GENOMIC DNA]</scope>
    <source>
        <strain evidence="2 3">DSM 3751</strain>
    </source>
</reference>
<feature type="transmembrane region" description="Helical" evidence="1">
    <location>
        <begin position="48"/>
        <end position="67"/>
    </location>
</feature>
<dbReference type="PATRIC" id="fig|1227495.3.peg.1630"/>
<organism evidence="2 3">
    <name type="scientific">Natrinema pallidum DSM 3751</name>
    <dbReference type="NCBI Taxonomy" id="1227495"/>
    <lineage>
        <taxon>Archaea</taxon>
        <taxon>Methanobacteriati</taxon>
        <taxon>Methanobacteriota</taxon>
        <taxon>Stenosarchaea group</taxon>
        <taxon>Halobacteria</taxon>
        <taxon>Halobacteriales</taxon>
        <taxon>Natrialbaceae</taxon>
        <taxon>Natrinema</taxon>
    </lineage>
</organism>
<comment type="caution">
    <text evidence="2">The sequence shown here is derived from an EMBL/GenBank/DDBJ whole genome shotgun (WGS) entry which is preliminary data.</text>
</comment>
<evidence type="ECO:0000256" key="1">
    <source>
        <dbReference type="SAM" id="Phobius"/>
    </source>
</evidence>
<dbReference type="EMBL" id="AOII01000044">
    <property type="protein sequence ID" value="ELY78582.1"/>
    <property type="molecule type" value="Genomic_DNA"/>
</dbReference>
<name>L9YYN3_9EURY</name>
<sequence>MSFDGLRFSMSLPLGRNSSPIVTWIGVAVALVAIVGTQVLGWEWGSGRLVPTLIGVVAAGIAVAVVLSRRE</sequence>
<accession>L9YYN3</accession>
<evidence type="ECO:0000313" key="3">
    <source>
        <dbReference type="Proteomes" id="UP000011618"/>
    </source>
</evidence>
<gene>
    <name evidence="2" type="ORF">C487_08077</name>
</gene>
<protein>
    <submittedName>
        <fullName evidence="2">Drug resistance transporter, Bcr/CflA subfamily protein</fullName>
    </submittedName>
</protein>
<keyword evidence="1" id="KW-0812">Transmembrane</keyword>
<dbReference type="Proteomes" id="UP000011618">
    <property type="component" value="Unassembled WGS sequence"/>
</dbReference>
<keyword evidence="1" id="KW-0472">Membrane</keyword>